<dbReference type="PANTHER" id="PTHR30489:SF0">
    <property type="entry name" value="LIPOPROTEIN-RELEASING SYSTEM TRANSMEMBRANE PROTEIN LOLE"/>
    <property type="match status" value="1"/>
</dbReference>
<sequence>MFQFALRKMRQNRWLALSLLAGYLMAVAIVCSMPVYSHAILSRMLLKDLEQVQTSQNVYPGRLLADTDLYEGSKDPVVKTQAYHQYETQFQELIAETGLPMQEFSVYTEAGDLRVVRAGTAMEDIHDLYKSGGLGACTGLFDQVELLDGAFPSAEAKDGVIEAVVSEEAARNLDCSLGTSYDLYQYQFSSQGGTSHTLAATVKITGVYRMKDPESLFWVMPWSTFSDVIMIQPELFSQMFVEADAPLFDHAQWAAALDYRSMTPENCGAISKVLAKYEDQKFFSPSLRSSFGSILEEYDVRREELTATLWIIEIPILLMLLFYVLMVSRLILGHEKNEIAVLRSRGASKGQITGVYTAQSAVLSLAAFIIGPMLSLLFCQIIGSSNGFMEFVNRKALPVSLTLPAVLYGAATAVLLVITMLAAAAFTGETSIVSFKRKKSGKTPAPLWQRLFLDFICLAVSLYGLYNFQNRLQIIRETGAAASEIPIDFTMYLSSTIFILGGTLLFLRVFPLFIKLVYRIGRRFWGPVLYLSLINTSRSSRNTQAISLFLIFTVSMGIFNAVTVRTLNQNDEDRIRYSIGADIVLQEEWPSTGGSSGSGGVMAPGAVPASEEGPVYYTEPQFSKYENMETAQSAARVLTKKDVSLSANSQKAGNLTLMGIVPNEFGNTCWMKNSLLPHHINEYLNLMADEPRALLLSNSLMEELSLTPGDAVFLTIGDNKESVEFIVYAGIDYFPSFNPVGTAKNTPALAVANLIYLQQETKLEPYAIWLKKAPGVTSAQLYEELTEMGVPITSLQDTTAEVTAMKNDPMTQGINGFFTLSFVVTMLITMVGFFIYWILAIKGRLLQFGILRSMGLTRLSVVMVLLWEQILVSAASILAGLGLGTLTAVLFAPILECNVDAADQILPFTVVAFPEDYWRTVGIVLIMLAAAAFILGRTVFKLHAGEALKLGED</sequence>
<evidence type="ECO:0000259" key="8">
    <source>
        <dbReference type="Pfam" id="PF02687"/>
    </source>
</evidence>
<evidence type="ECO:0000256" key="6">
    <source>
        <dbReference type="ARBA" id="ARBA00023136"/>
    </source>
</evidence>
<dbReference type="PANTHER" id="PTHR30489">
    <property type="entry name" value="LIPOPROTEIN-RELEASING SYSTEM TRANSMEMBRANE PROTEIN LOLE"/>
    <property type="match status" value="1"/>
</dbReference>
<proteinExistence type="inferred from homology"/>
<keyword evidence="4 7" id="KW-0812">Transmembrane</keyword>
<accession>A0A9D1FM74</accession>
<feature type="transmembrane region" description="Helical" evidence="7">
    <location>
        <begin position="917"/>
        <end position="940"/>
    </location>
</feature>
<evidence type="ECO:0000256" key="5">
    <source>
        <dbReference type="ARBA" id="ARBA00022989"/>
    </source>
</evidence>
<feature type="domain" description="ABC3 transporter permease C-terminal" evidence="8">
    <location>
        <begin position="316"/>
        <end position="425"/>
    </location>
</feature>
<keyword evidence="6 7" id="KW-0472">Membrane</keyword>
<dbReference type="EMBL" id="DVJP01000030">
    <property type="protein sequence ID" value="HIS76008.1"/>
    <property type="molecule type" value="Genomic_DNA"/>
</dbReference>
<evidence type="ECO:0000256" key="1">
    <source>
        <dbReference type="ARBA" id="ARBA00004651"/>
    </source>
</evidence>
<evidence type="ECO:0000256" key="7">
    <source>
        <dbReference type="SAM" id="Phobius"/>
    </source>
</evidence>
<evidence type="ECO:0000256" key="4">
    <source>
        <dbReference type="ARBA" id="ARBA00022692"/>
    </source>
</evidence>
<evidence type="ECO:0000256" key="2">
    <source>
        <dbReference type="ARBA" id="ARBA00005236"/>
    </source>
</evidence>
<evidence type="ECO:0000313" key="9">
    <source>
        <dbReference type="EMBL" id="HIS76008.1"/>
    </source>
</evidence>
<feature type="domain" description="ABC3 transporter permease C-terminal" evidence="8">
    <location>
        <begin position="822"/>
        <end position="942"/>
    </location>
</feature>
<feature type="transmembrane region" description="Helical" evidence="7">
    <location>
        <begin position="353"/>
        <end position="383"/>
    </location>
</feature>
<feature type="transmembrane region" description="Helical" evidence="7">
    <location>
        <begin position="447"/>
        <end position="466"/>
    </location>
</feature>
<dbReference type="GO" id="GO:0098797">
    <property type="term" value="C:plasma membrane protein complex"/>
    <property type="evidence" value="ECO:0007669"/>
    <property type="project" value="TreeGrafter"/>
</dbReference>
<comment type="subcellular location">
    <subcellularLocation>
        <location evidence="1">Cell membrane</location>
        <topology evidence="1">Multi-pass membrane protein</topology>
    </subcellularLocation>
</comment>
<gene>
    <name evidence="9" type="ORF">IAB51_04265</name>
</gene>
<feature type="transmembrane region" description="Helical" evidence="7">
    <location>
        <begin position="309"/>
        <end position="332"/>
    </location>
</feature>
<dbReference type="Pfam" id="PF02687">
    <property type="entry name" value="FtsX"/>
    <property type="match status" value="2"/>
</dbReference>
<keyword evidence="3" id="KW-1003">Cell membrane</keyword>
<comment type="caution">
    <text evidence="9">The sequence shown here is derived from an EMBL/GenBank/DDBJ whole genome shotgun (WGS) entry which is preliminary data.</text>
</comment>
<organism evidence="9 10">
    <name type="scientific">Candidatus Merdivicinus excrementipullorum</name>
    <dbReference type="NCBI Taxonomy" id="2840867"/>
    <lineage>
        <taxon>Bacteria</taxon>
        <taxon>Bacillati</taxon>
        <taxon>Bacillota</taxon>
        <taxon>Clostridia</taxon>
        <taxon>Eubacteriales</taxon>
        <taxon>Oscillospiraceae</taxon>
        <taxon>Oscillospiraceae incertae sedis</taxon>
        <taxon>Candidatus Merdivicinus</taxon>
    </lineage>
</organism>
<dbReference type="InterPro" id="IPR051447">
    <property type="entry name" value="Lipoprotein-release_system"/>
</dbReference>
<comment type="similarity">
    <text evidence="2">Belongs to the ABC-4 integral membrane protein family. LolC/E subfamily.</text>
</comment>
<feature type="transmembrane region" description="Helical" evidence="7">
    <location>
        <begin position="403"/>
        <end position="426"/>
    </location>
</feature>
<keyword evidence="5 7" id="KW-1133">Transmembrane helix</keyword>
<dbReference type="InterPro" id="IPR003838">
    <property type="entry name" value="ABC3_permease_C"/>
</dbReference>
<reference evidence="9" key="1">
    <citation type="submission" date="2020-10" db="EMBL/GenBank/DDBJ databases">
        <authorList>
            <person name="Gilroy R."/>
        </authorList>
    </citation>
    <scope>NUCLEOTIDE SEQUENCE</scope>
    <source>
        <strain evidence="9">CHK199-13235</strain>
    </source>
</reference>
<evidence type="ECO:0000256" key="3">
    <source>
        <dbReference type="ARBA" id="ARBA00022475"/>
    </source>
</evidence>
<name>A0A9D1FM74_9FIRM</name>
<reference evidence="9" key="2">
    <citation type="journal article" date="2021" name="PeerJ">
        <title>Extensive microbial diversity within the chicken gut microbiome revealed by metagenomics and culture.</title>
        <authorList>
            <person name="Gilroy R."/>
            <person name="Ravi A."/>
            <person name="Getino M."/>
            <person name="Pursley I."/>
            <person name="Horton D.L."/>
            <person name="Alikhan N.F."/>
            <person name="Baker D."/>
            <person name="Gharbi K."/>
            <person name="Hall N."/>
            <person name="Watson M."/>
            <person name="Adriaenssens E.M."/>
            <person name="Foster-Nyarko E."/>
            <person name="Jarju S."/>
            <person name="Secka A."/>
            <person name="Antonio M."/>
            <person name="Oren A."/>
            <person name="Chaudhuri R.R."/>
            <person name="La Ragione R."/>
            <person name="Hildebrand F."/>
            <person name="Pallen M.J."/>
        </authorList>
    </citation>
    <scope>NUCLEOTIDE SEQUENCE</scope>
    <source>
        <strain evidence="9">CHK199-13235</strain>
    </source>
</reference>
<feature type="transmembrane region" description="Helical" evidence="7">
    <location>
        <begin position="817"/>
        <end position="839"/>
    </location>
</feature>
<dbReference type="GO" id="GO:0044874">
    <property type="term" value="P:lipoprotein localization to outer membrane"/>
    <property type="evidence" value="ECO:0007669"/>
    <property type="project" value="TreeGrafter"/>
</dbReference>
<feature type="transmembrane region" description="Helical" evidence="7">
    <location>
        <begin position="492"/>
        <end position="514"/>
    </location>
</feature>
<feature type="transmembrane region" description="Helical" evidence="7">
    <location>
        <begin position="859"/>
        <end position="883"/>
    </location>
</feature>
<dbReference type="AlphaFoldDB" id="A0A9D1FM74"/>
<evidence type="ECO:0000313" key="10">
    <source>
        <dbReference type="Proteomes" id="UP000824002"/>
    </source>
</evidence>
<protein>
    <submittedName>
        <fullName evidence="9">ABC transporter permease</fullName>
    </submittedName>
</protein>
<dbReference type="Proteomes" id="UP000824002">
    <property type="component" value="Unassembled WGS sequence"/>
</dbReference>
<feature type="transmembrane region" description="Helical" evidence="7">
    <location>
        <begin position="545"/>
        <end position="564"/>
    </location>
</feature>